<proteinExistence type="predicted"/>
<keyword evidence="5" id="KW-0133">Cell shape</keyword>
<comment type="catalytic activity">
    <reaction evidence="10">
        <text>[GlcNAc-(1-&gt;4)-Mur2Ac(oyl-L-Ala-gamma-D-Glu-L-Lys-D-Ala-D-Ala)](n)-di-trans,octa-cis-undecaprenyl diphosphate + beta-D-GlcNAc-(1-&gt;4)-Mur2Ac(oyl-L-Ala-gamma-D-Glu-L-Lys-D-Ala-D-Ala)-di-trans,octa-cis-undecaprenyl diphosphate = [GlcNAc-(1-&gt;4)-Mur2Ac(oyl-L-Ala-gamma-D-Glu-L-Lys-D-Ala-D-Ala)](n+1)-di-trans,octa-cis-undecaprenyl diphosphate + di-trans,octa-cis-undecaprenyl diphosphate + H(+)</text>
        <dbReference type="Rhea" id="RHEA:23708"/>
        <dbReference type="Rhea" id="RHEA-COMP:9602"/>
        <dbReference type="Rhea" id="RHEA-COMP:9603"/>
        <dbReference type="ChEBI" id="CHEBI:15378"/>
        <dbReference type="ChEBI" id="CHEBI:58405"/>
        <dbReference type="ChEBI" id="CHEBI:60033"/>
        <dbReference type="ChEBI" id="CHEBI:78435"/>
        <dbReference type="EC" id="2.4.99.28"/>
    </reaction>
</comment>
<reference evidence="13 14" key="1">
    <citation type="submission" date="2020-04" db="EMBL/GenBank/DDBJ databases">
        <title>Whole-genome sequencing of Vibrio spp. from China reveals different genetic environments of blaCTX-M-14 among diverse lineages.</title>
        <authorList>
            <person name="Zheng Z."/>
            <person name="Ye L."/>
            <person name="Chen S."/>
        </authorList>
    </citation>
    <scope>NUCLEOTIDE SEQUENCE [LARGE SCALE GENOMIC DNA]</scope>
    <source>
        <strain evidence="13 14">Vb0551</strain>
    </source>
</reference>
<comment type="catalytic activity">
    <reaction evidence="9">
        <text>Preferential cleavage: (Ac)2-L-Lys-D-Ala-|-D-Ala. Also transpeptidation of peptidyl-alanyl moieties that are N-acyl substituents of D-alanine.</text>
        <dbReference type="EC" id="3.4.16.4"/>
    </reaction>
</comment>
<evidence type="ECO:0000256" key="5">
    <source>
        <dbReference type="ARBA" id="ARBA00022960"/>
    </source>
</evidence>
<evidence type="ECO:0000256" key="4">
    <source>
        <dbReference type="ARBA" id="ARBA00022679"/>
    </source>
</evidence>
<dbReference type="Proteomes" id="UP000518904">
    <property type="component" value="Unassembled WGS sequence"/>
</dbReference>
<dbReference type="InterPro" id="IPR050396">
    <property type="entry name" value="Glycosyltr_51/Transpeptidase"/>
</dbReference>
<evidence type="ECO:0000259" key="12">
    <source>
        <dbReference type="Pfam" id="PF00905"/>
    </source>
</evidence>
<evidence type="ECO:0000256" key="3">
    <source>
        <dbReference type="ARBA" id="ARBA00022676"/>
    </source>
</evidence>
<feature type="non-terminal residue" evidence="13">
    <location>
        <position position="1"/>
    </location>
</feature>
<protein>
    <submittedName>
        <fullName evidence="13">Penicillin-binding protein 1B</fullName>
    </submittedName>
</protein>
<dbReference type="InterPro" id="IPR012338">
    <property type="entry name" value="Beta-lactam/transpept-like"/>
</dbReference>
<evidence type="ECO:0000256" key="8">
    <source>
        <dbReference type="ARBA" id="ARBA00023316"/>
    </source>
</evidence>
<evidence type="ECO:0000313" key="14">
    <source>
        <dbReference type="Proteomes" id="UP000518904"/>
    </source>
</evidence>
<feature type="domain" description="Penicillin-binding protein transpeptidase" evidence="12">
    <location>
        <begin position="1"/>
        <end position="147"/>
    </location>
</feature>
<evidence type="ECO:0000313" key="13">
    <source>
        <dbReference type="EMBL" id="NMU84280.1"/>
    </source>
</evidence>
<evidence type="ECO:0000256" key="6">
    <source>
        <dbReference type="ARBA" id="ARBA00022984"/>
    </source>
</evidence>
<name>A0A7Y0XCV5_VIBPH</name>
<dbReference type="GO" id="GO:0016020">
    <property type="term" value="C:membrane"/>
    <property type="evidence" value="ECO:0007669"/>
    <property type="project" value="UniProtKB-SubCell"/>
</dbReference>
<keyword evidence="2" id="KW-1003">Cell membrane</keyword>
<keyword evidence="8" id="KW-0961">Cell wall biogenesis/degradation</keyword>
<feature type="compositionally biased region" description="Basic and acidic residues" evidence="11">
    <location>
        <begin position="134"/>
        <end position="153"/>
    </location>
</feature>
<accession>A0A7Y0XCV5</accession>
<dbReference type="GO" id="GO:0008658">
    <property type="term" value="F:penicillin binding"/>
    <property type="evidence" value="ECO:0007669"/>
    <property type="project" value="InterPro"/>
</dbReference>
<comment type="caution">
    <text evidence="13">The sequence shown here is derived from an EMBL/GenBank/DDBJ whole genome shotgun (WGS) entry which is preliminary data.</text>
</comment>
<dbReference type="GO" id="GO:0071555">
    <property type="term" value="P:cell wall organization"/>
    <property type="evidence" value="ECO:0007669"/>
    <property type="project" value="UniProtKB-KW"/>
</dbReference>
<gene>
    <name evidence="13" type="ORF">HKB16_15435</name>
</gene>
<dbReference type="Pfam" id="PF00905">
    <property type="entry name" value="Transpeptidase"/>
    <property type="match status" value="1"/>
</dbReference>
<dbReference type="GO" id="GO:0008360">
    <property type="term" value="P:regulation of cell shape"/>
    <property type="evidence" value="ECO:0007669"/>
    <property type="project" value="UniProtKB-KW"/>
</dbReference>
<evidence type="ECO:0000256" key="1">
    <source>
        <dbReference type="ARBA" id="ARBA00004370"/>
    </source>
</evidence>
<organism evidence="13 14">
    <name type="scientific">Vibrio parahaemolyticus</name>
    <dbReference type="NCBI Taxonomy" id="670"/>
    <lineage>
        <taxon>Bacteria</taxon>
        <taxon>Pseudomonadati</taxon>
        <taxon>Pseudomonadota</taxon>
        <taxon>Gammaproteobacteria</taxon>
        <taxon>Vibrionales</taxon>
        <taxon>Vibrionaceae</taxon>
        <taxon>Vibrio</taxon>
    </lineage>
</organism>
<dbReference type="PANTHER" id="PTHR32282">
    <property type="entry name" value="BINDING PROTEIN TRANSPEPTIDASE, PUTATIVE-RELATED"/>
    <property type="match status" value="1"/>
</dbReference>
<keyword evidence="6" id="KW-0573">Peptidoglycan synthesis</keyword>
<evidence type="ECO:0000256" key="10">
    <source>
        <dbReference type="ARBA" id="ARBA00049902"/>
    </source>
</evidence>
<dbReference type="AlphaFoldDB" id="A0A7Y0XCV5"/>
<evidence type="ECO:0000256" key="11">
    <source>
        <dbReference type="SAM" id="MobiDB-lite"/>
    </source>
</evidence>
<dbReference type="GO" id="GO:0009252">
    <property type="term" value="P:peptidoglycan biosynthetic process"/>
    <property type="evidence" value="ECO:0007669"/>
    <property type="project" value="UniProtKB-KW"/>
</dbReference>
<comment type="subcellular location">
    <subcellularLocation>
        <location evidence="1">Membrane</location>
    </subcellularLocation>
</comment>
<sequence>LAKSLNVPTVRLGMALGIPEVSNTLERLGVNKDEIRPVPSMFLGSFSLTPFEVAQMYQTLTNSGKRAKLTALRSVMDMEGNVLYQSLPRSSRAVDEQAAWLTTYAMKQGVAQGTGRVLQGEVGWAAWAGETGVSDDKRESGGGGGDGREVTAV</sequence>
<dbReference type="EMBL" id="JABCLB010001582">
    <property type="protein sequence ID" value="NMU84280.1"/>
    <property type="molecule type" value="Genomic_DNA"/>
</dbReference>
<dbReference type="GO" id="GO:0030288">
    <property type="term" value="C:outer membrane-bounded periplasmic space"/>
    <property type="evidence" value="ECO:0007669"/>
    <property type="project" value="TreeGrafter"/>
</dbReference>
<evidence type="ECO:0000256" key="7">
    <source>
        <dbReference type="ARBA" id="ARBA00023136"/>
    </source>
</evidence>
<keyword evidence="7" id="KW-0472">Membrane</keyword>
<dbReference type="Gene3D" id="3.40.710.10">
    <property type="entry name" value="DD-peptidase/beta-lactamase superfamily"/>
    <property type="match status" value="1"/>
</dbReference>
<dbReference type="GO" id="GO:0008955">
    <property type="term" value="F:peptidoglycan glycosyltransferase activity"/>
    <property type="evidence" value="ECO:0007669"/>
    <property type="project" value="UniProtKB-EC"/>
</dbReference>
<dbReference type="InterPro" id="IPR001460">
    <property type="entry name" value="PCN-bd_Tpept"/>
</dbReference>
<dbReference type="SUPFAM" id="SSF56601">
    <property type="entry name" value="beta-lactamase/transpeptidase-like"/>
    <property type="match status" value="1"/>
</dbReference>
<dbReference type="GO" id="GO:0009002">
    <property type="term" value="F:serine-type D-Ala-D-Ala carboxypeptidase activity"/>
    <property type="evidence" value="ECO:0007669"/>
    <property type="project" value="UniProtKB-EC"/>
</dbReference>
<keyword evidence="4" id="KW-0808">Transferase</keyword>
<evidence type="ECO:0000256" key="2">
    <source>
        <dbReference type="ARBA" id="ARBA00022475"/>
    </source>
</evidence>
<feature type="region of interest" description="Disordered" evidence="11">
    <location>
        <begin position="130"/>
        <end position="153"/>
    </location>
</feature>
<feature type="non-terminal residue" evidence="13">
    <location>
        <position position="153"/>
    </location>
</feature>
<evidence type="ECO:0000256" key="9">
    <source>
        <dbReference type="ARBA" id="ARBA00034000"/>
    </source>
</evidence>
<dbReference type="PANTHER" id="PTHR32282:SF11">
    <property type="entry name" value="PENICILLIN-BINDING PROTEIN 1B"/>
    <property type="match status" value="1"/>
</dbReference>
<keyword evidence="3" id="KW-0328">Glycosyltransferase</keyword>